<keyword evidence="3" id="KW-1185">Reference proteome</keyword>
<dbReference type="HOGENOM" id="CLU_508730_0_0_7"/>
<evidence type="ECO:0000313" key="2">
    <source>
        <dbReference type="EMBL" id="AGC48441.1"/>
    </source>
</evidence>
<dbReference type="STRING" id="1278073.MYSTI_07169"/>
<evidence type="ECO:0000313" key="3">
    <source>
        <dbReference type="Proteomes" id="UP000011131"/>
    </source>
</evidence>
<dbReference type="KEGG" id="msd:MYSTI_07169"/>
<dbReference type="PANTHER" id="PTHR33227">
    <property type="entry name" value="STIGMA-SPECIFIC STIG1-LIKE PROTEIN 3"/>
    <property type="match status" value="1"/>
</dbReference>
<dbReference type="SUPFAM" id="SSF63825">
    <property type="entry name" value="YWTD domain"/>
    <property type="match status" value="1"/>
</dbReference>
<dbReference type="Pfam" id="PF04885">
    <property type="entry name" value="Stig1"/>
    <property type="match status" value="1"/>
</dbReference>
<reference evidence="2 3" key="1">
    <citation type="journal article" date="2013" name="Genome Announc.">
        <title>Complete genome sequence of Myxococcus stipitatus strain DSM 14675, a fruiting myxobacterium.</title>
        <authorList>
            <person name="Huntley S."/>
            <person name="Kneip S."/>
            <person name="Treuner-Lange A."/>
            <person name="Sogaard-Andersen L."/>
        </authorList>
    </citation>
    <scope>NUCLEOTIDE SEQUENCE [LARGE SCALE GENOMIC DNA]</scope>
    <source>
        <strain evidence="3">DSM 14675 / JCM 12634 / Mx s8</strain>
    </source>
</reference>
<dbReference type="AlphaFoldDB" id="L7UHJ2"/>
<gene>
    <name evidence="2" type="ordered locus">MYSTI_07169</name>
</gene>
<protein>
    <submittedName>
        <fullName evidence="2">Uncharacterized protein</fullName>
    </submittedName>
</protein>
<dbReference type="eggNOG" id="COG3391">
    <property type="taxonomic scope" value="Bacteria"/>
</dbReference>
<sequence length="572" mass="58699">MVYGQRASWERCAGETPCEPVSGGHDSRPLRAGARSTLVRVSERGSSLTWMLCCLFALVLTGCPDEGVVCTAGLSVCGGTCVDTRGDSANCGACGTTCSASEVCQEGVCGCRAGTQACGGACVDTATDVAHCGACGTACASGQVCESGTCREGCSQGLLRCGGACVDGATDPLNCGACGNTCPDVQSCRSSRCAYDVVTACFTNGQLVGIQAETDQLGPRREFGAGVQSLASWDGFVLAADMTNGKLLQAAGGNLGTVVEEDSLGVTSGSPNDILVDPPYVYVVDSVTNTLQVLMREGPAQGNGLGLRTVGQVNLGANTSPQALARFGDLLYIPLFGTASSGFRNGNAVARVDISNPLSPRKVDTIPLTGLDLKPFDGGTVMPLPYSVTTTRSAVYVALTNLNPFRDYRPNGPGMLARIDPATGEVRAIDLGAERCLNAGYVEAVGDQLVVACIGEALYDPANGYIATSVRATGLVLVKDDLPVASYAVSPGCEPGTPGCMLSVASRFAVAQGAVYLADTNAGRVFVVEVEDGRLVERRGYSTPSAKGPALQACPLDPRRPVSNAIDVTALR</sequence>
<dbReference type="NCBIfam" id="NF041328">
    <property type="entry name" value="C_rich_MXAN6577"/>
    <property type="match status" value="1"/>
</dbReference>
<dbReference type="PATRIC" id="fig|1278073.3.peg.7284"/>
<proteinExistence type="predicted"/>
<evidence type="ECO:0000256" key="1">
    <source>
        <dbReference type="ARBA" id="ARBA00022729"/>
    </source>
</evidence>
<dbReference type="EMBL" id="CP004025">
    <property type="protein sequence ID" value="AGC48441.1"/>
    <property type="molecule type" value="Genomic_DNA"/>
</dbReference>
<dbReference type="PANTHER" id="PTHR33227:SF48">
    <property type="entry name" value="STIGMA-SPECIFIC STIG1-LIKE PROTEIN 4"/>
    <property type="match status" value="1"/>
</dbReference>
<keyword evidence="1" id="KW-0732">Signal</keyword>
<organism evidence="2 3">
    <name type="scientific">Myxococcus stipitatus (strain DSM 14675 / JCM 12634 / Mx s8)</name>
    <dbReference type="NCBI Taxonomy" id="1278073"/>
    <lineage>
        <taxon>Bacteria</taxon>
        <taxon>Pseudomonadati</taxon>
        <taxon>Myxococcota</taxon>
        <taxon>Myxococcia</taxon>
        <taxon>Myxococcales</taxon>
        <taxon>Cystobacterineae</taxon>
        <taxon>Myxococcaceae</taxon>
        <taxon>Myxococcus</taxon>
    </lineage>
</organism>
<dbReference type="Proteomes" id="UP000011131">
    <property type="component" value="Chromosome"/>
</dbReference>
<name>L7UHJ2_MYXSD</name>
<dbReference type="InterPro" id="IPR006969">
    <property type="entry name" value="Stig-like"/>
</dbReference>
<accession>L7UHJ2</accession>